<feature type="region of interest" description="Disordered" evidence="1">
    <location>
        <begin position="81"/>
        <end position="103"/>
    </location>
</feature>
<proteinExistence type="predicted"/>
<evidence type="ECO:0000256" key="1">
    <source>
        <dbReference type="SAM" id="MobiDB-lite"/>
    </source>
</evidence>
<protein>
    <recommendedName>
        <fullName evidence="4">Dehydrogenase</fullName>
    </recommendedName>
</protein>
<keyword evidence="3" id="KW-1185">Reference proteome</keyword>
<dbReference type="RefSeq" id="WP_404593175.1">
    <property type="nucleotide sequence ID" value="NZ_JBIYEW010000002.1"/>
</dbReference>
<evidence type="ECO:0000313" key="2">
    <source>
        <dbReference type="EMBL" id="MFK4637193.1"/>
    </source>
</evidence>
<accession>A0ABW8N0R4</accession>
<evidence type="ECO:0008006" key="4">
    <source>
        <dbReference type="Google" id="ProtNLM"/>
    </source>
</evidence>
<comment type="caution">
    <text evidence="2">The sequence shown here is derived from an EMBL/GenBank/DDBJ whole genome shotgun (WGS) entry which is preliminary data.</text>
</comment>
<organism evidence="2 3">
    <name type="scientific">Paenarthrobacter histidinolovorans</name>
    <dbReference type="NCBI Taxonomy" id="43664"/>
    <lineage>
        <taxon>Bacteria</taxon>
        <taxon>Bacillati</taxon>
        <taxon>Actinomycetota</taxon>
        <taxon>Actinomycetes</taxon>
        <taxon>Micrococcales</taxon>
        <taxon>Micrococcaceae</taxon>
        <taxon>Paenarthrobacter</taxon>
    </lineage>
</organism>
<name>A0ABW8N0R4_9MICC</name>
<dbReference type="EMBL" id="JBIYEW010000002">
    <property type="protein sequence ID" value="MFK4637193.1"/>
    <property type="molecule type" value="Genomic_DNA"/>
</dbReference>
<sequence length="133" mass="14642">MTESPEPRQDADEIAWFPARELVDAMKAEGLELHVDQTGGGTATLFLQREGSQTFTVGPGSYSWNAPLESEFTTAELYYGPDRYDDDGEPVDFPGDEEKTIPPGTPIADIAKEIAANFRRFNTLPTPERDSAT</sequence>
<gene>
    <name evidence="2" type="ORF">ABIA52_000082</name>
</gene>
<reference evidence="2 3" key="1">
    <citation type="submission" date="2024-10" db="EMBL/GenBank/DDBJ databases">
        <title>Novel secondary metabolite-producing bacteria for plant disease control.</title>
        <authorList>
            <person name="Chevrette M."/>
        </authorList>
    </citation>
    <scope>NUCLEOTIDE SEQUENCE [LARGE SCALE GENOMIC DNA]</scope>
    <source>
        <strain evidence="2 3">J30 TE3557</strain>
    </source>
</reference>
<dbReference type="Proteomes" id="UP001620520">
    <property type="component" value="Unassembled WGS sequence"/>
</dbReference>
<evidence type="ECO:0000313" key="3">
    <source>
        <dbReference type="Proteomes" id="UP001620520"/>
    </source>
</evidence>